<evidence type="ECO:0000313" key="2">
    <source>
        <dbReference type="EMBL" id="JAC81792.1"/>
    </source>
</evidence>
<dbReference type="EMBL" id="GBEZ01003340">
    <property type="protein sequence ID" value="JAC81792.1"/>
    <property type="molecule type" value="Transcribed_RNA"/>
</dbReference>
<dbReference type="AlphaFoldDB" id="A0A061S9E2"/>
<protein>
    <recommendedName>
        <fullName evidence="1">Mut7-C RNAse domain-containing protein</fullName>
    </recommendedName>
</protein>
<feature type="domain" description="Mut7-C RNAse" evidence="1">
    <location>
        <begin position="1"/>
        <end position="144"/>
    </location>
</feature>
<dbReference type="PANTHER" id="PTHR47765:SF2">
    <property type="entry name" value="EXONUCLEASE MUT-7 HOMOLOG"/>
    <property type="match status" value="1"/>
</dbReference>
<name>A0A061S9E2_9CHLO</name>
<organism evidence="2">
    <name type="scientific">Tetraselmis sp. GSL018</name>
    <dbReference type="NCBI Taxonomy" id="582737"/>
    <lineage>
        <taxon>Eukaryota</taxon>
        <taxon>Viridiplantae</taxon>
        <taxon>Chlorophyta</taxon>
        <taxon>core chlorophytes</taxon>
        <taxon>Chlorodendrophyceae</taxon>
        <taxon>Chlorodendrales</taxon>
        <taxon>Chlorodendraceae</taxon>
        <taxon>Tetraselmis</taxon>
    </lineage>
</organism>
<reference evidence="2" key="1">
    <citation type="submission" date="2014-05" db="EMBL/GenBank/DDBJ databases">
        <title>The transcriptome of the halophilic microalga Tetraselmis sp. GSL018 isolated from the Great Salt Lake, Utah.</title>
        <authorList>
            <person name="Jinkerson R.E."/>
            <person name="D'Adamo S."/>
            <person name="Posewitz M.C."/>
        </authorList>
    </citation>
    <scope>NUCLEOTIDE SEQUENCE</scope>
    <source>
        <strain evidence="2">GSL018</strain>
    </source>
</reference>
<dbReference type="InterPro" id="IPR052408">
    <property type="entry name" value="Exonuclease_MUT-7-like"/>
</dbReference>
<dbReference type="InterPro" id="IPR002782">
    <property type="entry name" value="Mut7-C_RNAse_dom"/>
</dbReference>
<dbReference type="PANTHER" id="PTHR47765">
    <property type="entry name" value="3'-5' EXONUCLEASE DOMAIN-CONTAINING PROTEIN"/>
    <property type="match status" value="1"/>
</dbReference>
<evidence type="ECO:0000259" key="1">
    <source>
        <dbReference type="Pfam" id="PF01927"/>
    </source>
</evidence>
<dbReference type="Pfam" id="PF01927">
    <property type="entry name" value="Mut7-C"/>
    <property type="match status" value="1"/>
</dbReference>
<gene>
    <name evidence="2" type="ORF">TSPGSL018_7138</name>
</gene>
<sequence length="168" mass="18447">MLARLCRWLRVLGCDAVVVPDHLPRSEILSAAAEAGKSGRIFLTRCQKVASSRNSAGVFWLTSDIIQEQLAHVMEHFGIRMESADVMSRCSRCGSAELAPVSHEEAAAAEEVTEHLLSKVSKFWQCGGCGKMFWIGPKSESAMQILRAVAETLPERCRGMCVDAKQQP</sequence>
<proteinExistence type="predicted"/>
<accession>A0A061S9E2</accession>